<keyword evidence="7 9" id="KW-0665">Pyrimidine biosynthesis</keyword>
<dbReference type="InterPro" id="IPR033888">
    <property type="entry name" value="DHOD_1B"/>
</dbReference>
<feature type="binding site" evidence="9">
    <location>
        <begin position="69"/>
        <end position="73"/>
    </location>
    <ligand>
        <name>substrate</name>
    </ligand>
</feature>
<comment type="caution">
    <text evidence="11">The sequence shown here is derived from an EMBL/GenBank/DDBJ whole genome shotgun (WGS) entry which is preliminary data.</text>
</comment>
<dbReference type="PANTHER" id="PTHR48109">
    <property type="entry name" value="DIHYDROOROTATE DEHYDROGENASE (QUINONE), MITOCHONDRIAL-RELATED"/>
    <property type="match status" value="1"/>
</dbReference>
<evidence type="ECO:0000256" key="6">
    <source>
        <dbReference type="ARBA" id="ARBA00022643"/>
    </source>
</evidence>
<feature type="binding site" evidence="9">
    <location>
        <begin position="195"/>
        <end position="196"/>
    </location>
    <ligand>
        <name>substrate</name>
    </ligand>
</feature>
<dbReference type="InterPro" id="IPR005720">
    <property type="entry name" value="Dihydroorotate_DH_cat"/>
</dbReference>
<feature type="binding site" evidence="9">
    <location>
        <begin position="45"/>
        <end position="46"/>
    </location>
    <ligand>
        <name>FMN</name>
        <dbReference type="ChEBI" id="CHEBI:58210"/>
    </ligand>
</feature>
<feature type="domain" description="Dihydroorotate dehydrogenase catalytic" evidence="10">
    <location>
        <begin position="5"/>
        <end position="292"/>
    </location>
</feature>
<evidence type="ECO:0000259" key="10">
    <source>
        <dbReference type="Pfam" id="PF01180"/>
    </source>
</evidence>
<dbReference type="InterPro" id="IPR049622">
    <property type="entry name" value="Dihydroorotate_DH_I"/>
</dbReference>
<evidence type="ECO:0000256" key="1">
    <source>
        <dbReference type="ARBA" id="ARBA00004496"/>
    </source>
</evidence>
<dbReference type="InterPro" id="IPR001295">
    <property type="entry name" value="Dihydroorotate_DH_CS"/>
</dbReference>
<evidence type="ECO:0000256" key="2">
    <source>
        <dbReference type="ARBA" id="ARBA00004725"/>
    </source>
</evidence>
<dbReference type="PATRIC" id="fig|872965.6.peg.1671"/>
<comment type="subcellular location">
    <subcellularLocation>
        <location evidence="1 9">Cytoplasm</location>
    </subcellularLocation>
</comment>
<feature type="binding site" evidence="9">
    <location>
        <position position="168"/>
    </location>
    <ligand>
        <name>FMN</name>
        <dbReference type="ChEBI" id="CHEBI:58210"/>
    </ligand>
</feature>
<proteinExistence type="inferred from homology"/>
<feature type="binding site" evidence="9">
    <location>
        <begin position="270"/>
        <end position="271"/>
    </location>
    <ligand>
        <name>FMN</name>
        <dbReference type="ChEBI" id="CHEBI:58210"/>
    </ligand>
</feature>
<keyword evidence="6 9" id="KW-0288">FMN</keyword>
<dbReference type="PANTHER" id="PTHR48109:SF1">
    <property type="entry name" value="DIHYDROOROTATE DEHYDROGENASE (FUMARATE)"/>
    <property type="match status" value="1"/>
</dbReference>
<comment type="cofactor">
    <cofactor evidence="9">
        <name>FMN</name>
        <dbReference type="ChEBI" id="CHEBI:58210"/>
    </cofactor>
    <text evidence="9">Binds 1 FMN per subunit.</text>
</comment>
<dbReference type="InterPro" id="IPR013785">
    <property type="entry name" value="Aldolase_TIM"/>
</dbReference>
<gene>
    <name evidence="9" type="primary">pyrD</name>
    <name evidence="11" type="ORF">SE16_08145</name>
</gene>
<dbReference type="HAMAP" id="MF_00224">
    <property type="entry name" value="DHO_dh_type1"/>
    <property type="match status" value="1"/>
</dbReference>
<comment type="similarity">
    <text evidence="3 9">Belongs to the dihydroorotate dehydrogenase family. Type 1 subfamily.</text>
</comment>
<dbReference type="GO" id="GO:0004152">
    <property type="term" value="F:dihydroorotate dehydrogenase activity"/>
    <property type="evidence" value="ECO:0007669"/>
    <property type="project" value="UniProtKB-UniRule"/>
</dbReference>
<dbReference type="InterPro" id="IPR050074">
    <property type="entry name" value="DHO_dehydrogenase"/>
</dbReference>
<dbReference type="FunFam" id="3.20.20.70:FF:000027">
    <property type="entry name" value="Dihydropyrimidine dehydrogenase [NADP(+)]"/>
    <property type="match status" value="1"/>
</dbReference>
<feature type="active site" description="Nucleophile" evidence="9">
    <location>
        <position position="132"/>
    </location>
</feature>
<name>A0A0N8GS13_9CHLR</name>
<evidence type="ECO:0000256" key="8">
    <source>
        <dbReference type="ARBA" id="ARBA00023002"/>
    </source>
</evidence>
<feature type="binding site" evidence="9">
    <location>
        <position position="129"/>
    </location>
    <ligand>
        <name>substrate</name>
    </ligand>
</feature>
<dbReference type="AlphaFoldDB" id="A0A0N8GS13"/>
<feature type="binding site" evidence="9">
    <location>
        <position position="45"/>
    </location>
    <ligand>
        <name>substrate</name>
    </ligand>
</feature>
<dbReference type="InterPro" id="IPR012135">
    <property type="entry name" value="Dihydroorotate_DH_1_2"/>
</dbReference>
<comment type="catalytic activity">
    <reaction evidence="9">
        <text>(S)-dihydroorotate + A = orotate + AH2</text>
        <dbReference type="Rhea" id="RHEA:18073"/>
        <dbReference type="ChEBI" id="CHEBI:13193"/>
        <dbReference type="ChEBI" id="CHEBI:17499"/>
        <dbReference type="ChEBI" id="CHEBI:30839"/>
        <dbReference type="ChEBI" id="CHEBI:30864"/>
    </reaction>
</comment>
<feature type="binding site" evidence="9">
    <location>
        <position position="194"/>
    </location>
    <ligand>
        <name>FMN</name>
        <dbReference type="ChEBI" id="CHEBI:58210"/>
    </ligand>
</feature>
<evidence type="ECO:0000256" key="7">
    <source>
        <dbReference type="ARBA" id="ARBA00022975"/>
    </source>
</evidence>
<dbReference type="EMBL" id="LGKN01000005">
    <property type="protein sequence ID" value="KPL88018.1"/>
    <property type="molecule type" value="Genomic_DNA"/>
</dbReference>
<feature type="binding site" evidence="9">
    <location>
        <position position="21"/>
    </location>
    <ligand>
        <name>FMN</name>
        <dbReference type="ChEBI" id="CHEBI:58210"/>
    </ligand>
</feature>
<dbReference type="Proteomes" id="UP000050502">
    <property type="component" value="Unassembled WGS sequence"/>
</dbReference>
<keyword evidence="5 9" id="KW-0285">Flavoprotein</keyword>
<dbReference type="PROSITE" id="PS00912">
    <property type="entry name" value="DHODEHASE_2"/>
    <property type="match status" value="1"/>
</dbReference>
<dbReference type="GO" id="GO:0005737">
    <property type="term" value="C:cytoplasm"/>
    <property type="evidence" value="ECO:0007669"/>
    <property type="project" value="UniProtKB-SubCell"/>
</dbReference>
<keyword evidence="4 9" id="KW-0963">Cytoplasm</keyword>
<comment type="pathway">
    <text evidence="2 9">Pyrimidine metabolism; UMP biosynthesis via de novo pathway.</text>
</comment>
<evidence type="ECO:0000256" key="3">
    <source>
        <dbReference type="ARBA" id="ARBA00008008"/>
    </source>
</evidence>
<feature type="binding site" evidence="9">
    <location>
        <begin position="248"/>
        <end position="249"/>
    </location>
    <ligand>
        <name>FMN</name>
        <dbReference type="ChEBI" id="CHEBI:58210"/>
    </ligand>
</feature>
<comment type="caution">
    <text evidence="9">Lacks conserved residue(s) required for the propagation of feature annotation.</text>
</comment>
<dbReference type="InterPro" id="IPR024920">
    <property type="entry name" value="Dihydroorotate_DH_1"/>
</dbReference>
<comment type="function">
    <text evidence="9">Catalyzes the conversion of dihydroorotate to orotate.</text>
</comment>
<dbReference type="EC" id="1.3.-.-" evidence="9"/>
<evidence type="ECO:0000256" key="5">
    <source>
        <dbReference type="ARBA" id="ARBA00022630"/>
    </source>
</evidence>
<dbReference type="GO" id="GO:0044205">
    <property type="term" value="P:'de novo' UMP biosynthetic process"/>
    <property type="evidence" value="ECO:0007669"/>
    <property type="project" value="UniProtKB-UniRule"/>
</dbReference>
<evidence type="ECO:0000313" key="12">
    <source>
        <dbReference type="Proteomes" id="UP000050502"/>
    </source>
</evidence>
<evidence type="ECO:0000256" key="9">
    <source>
        <dbReference type="HAMAP-Rule" id="MF_00224"/>
    </source>
</evidence>
<reference evidence="11 12" key="1">
    <citation type="submission" date="2015-07" db="EMBL/GenBank/DDBJ databases">
        <title>Whole genome sequence of Ardenticatena maritima DSM 23922.</title>
        <authorList>
            <person name="Hemp J."/>
            <person name="Ward L.M."/>
            <person name="Pace L.A."/>
            <person name="Fischer W.W."/>
        </authorList>
    </citation>
    <scope>NUCLEOTIDE SEQUENCE [LARGE SCALE GENOMIC DNA]</scope>
    <source>
        <strain evidence="11 12">110S</strain>
    </source>
</reference>
<dbReference type="Pfam" id="PF01180">
    <property type="entry name" value="DHO_dh"/>
    <property type="match status" value="1"/>
</dbReference>
<evidence type="ECO:0000313" key="11">
    <source>
        <dbReference type="EMBL" id="KPL88018.1"/>
    </source>
</evidence>
<dbReference type="UniPathway" id="UPA00070"/>
<dbReference type="SUPFAM" id="SSF51395">
    <property type="entry name" value="FMN-linked oxidoreductases"/>
    <property type="match status" value="1"/>
</dbReference>
<keyword evidence="8 9" id="KW-0560">Oxidoreductase</keyword>
<dbReference type="Gene3D" id="3.20.20.70">
    <property type="entry name" value="Aldolase class I"/>
    <property type="match status" value="1"/>
</dbReference>
<feature type="binding site" evidence="9">
    <location>
        <position position="220"/>
    </location>
    <ligand>
        <name>FMN</name>
        <dbReference type="ChEBI" id="CHEBI:58210"/>
    </ligand>
</feature>
<organism evidence="11 12">
    <name type="scientific">Ardenticatena maritima</name>
    <dbReference type="NCBI Taxonomy" id="872965"/>
    <lineage>
        <taxon>Bacteria</taxon>
        <taxon>Bacillati</taxon>
        <taxon>Chloroflexota</taxon>
        <taxon>Ardenticatenia</taxon>
        <taxon>Ardenticatenales</taxon>
        <taxon>Ardenticatenaceae</taxon>
        <taxon>Ardenticatena</taxon>
    </lineage>
</organism>
<accession>A0A0N8GS13</accession>
<dbReference type="CDD" id="cd04740">
    <property type="entry name" value="DHOD_1B_like"/>
    <property type="match status" value="1"/>
</dbReference>
<evidence type="ECO:0000256" key="4">
    <source>
        <dbReference type="ARBA" id="ARBA00022490"/>
    </source>
</evidence>
<dbReference type="NCBIfam" id="NF005574">
    <property type="entry name" value="PRK07259.1"/>
    <property type="match status" value="1"/>
</dbReference>
<sequence>MIDISTDLCGVRLPNPLVLASGILGTSATLLEKAARLGAGAVTAKSAGPQPRKGHANPIIADWGAGLINAVGLPNPGAHHEAHLLAEARQRLRPLGVPLIASIFAGTPDEFAEVARTVLQASPDILELNISCPNVHDDYGEPFAASCAGAVSVVEAVRPVCTVPLFVKLAPNVPNIGRIAADVVAAGADGITAINTMPGMVIDVESGRPLLTNKSGGLSGPAIKPIAVRCIYEIRQSIPADVPIIGTGGVTTGTDAVELLMAGATAVGVGSAVYYRGLDAFRHITDELLAFMQAHDYRHLRDIIGLAHRTG</sequence>
<dbReference type="PIRSF" id="PIRSF000164">
    <property type="entry name" value="DHO_oxidase"/>
    <property type="match status" value="1"/>
</dbReference>
<feature type="binding site" evidence="9">
    <location>
        <position position="129"/>
    </location>
    <ligand>
        <name>FMN</name>
        <dbReference type="ChEBI" id="CHEBI:58210"/>
    </ligand>
</feature>
<dbReference type="NCBIfam" id="TIGR01037">
    <property type="entry name" value="pyrD_sub1_fam"/>
    <property type="match status" value="1"/>
</dbReference>
<dbReference type="GO" id="GO:0006207">
    <property type="term" value="P:'de novo' pyrimidine nucleobase biosynthetic process"/>
    <property type="evidence" value="ECO:0007669"/>
    <property type="project" value="InterPro"/>
</dbReference>
<protein>
    <recommendedName>
        <fullName evidence="9">Dihydroorotate dehydrogenase</fullName>
        <shortName evidence="9">DHOD</shortName>
        <shortName evidence="9">DHODase</shortName>
        <shortName evidence="9">DHOdehase</shortName>
        <ecNumber evidence="9">1.3.-.-</ecNumber>
    </recommendedName>
</protein>